<keyword evidence="9 19" id="KW-0560">Oxidoreductase</keyword>
<keyword evidence="8 16" id="KW-0106">Calcium</keyword>
<evidence type="ECO:0000256" key="18">
    <source>
        <dbReference type="PIRSR" id="PIRSR600823-5"/>
    </source>
</evidence>
<evidence type="ECO:0000256" key="5">
    <source>
        <dbReference type="ARBA" id="ARBA00022559"/>
    </source>
</evidence>
<feature type="signal peptide" evidence="19">
    <location>
        <begin position="1"/>
        <end position="31"/>
    </location>
</feature>
<evidence type="ECO:0007829" key="23">
    <source>
        <dbReference type="PeptideAtlas" id="A0A804LXA6"/>
    </source>
</evidence>
<feature type="active site" description="Proton acceptor" evidence="14">
    <location>
        <position position="84"/>
    </location>
</feature>
<accession>A0A804LXA6</accession>
<dbReference type="EC" id="1.11.1.7" evidence="4 19"/>
<feature type="binding site" evidence="16">
    <location>
        <position position="88"/>
    </location>
    <ligand>
        <name>Ca(2+)</name>
        <dbReference type="ChEBI" id="CHEBI:29108"/>
        <label>1</label>
    </ligand>
</feature>
<reference evidence="22" key="1">
    <citation type="submission" date="2015-12" db="EMBL/GenBank/DDBJ databases">
        <title>Update maize B73 reference genome by single molecule sequencing technologies.</title>
        <authorList>
            <consortium name="Maize Genome Sequencing Project"/>
            <person name="Ware D."/>
        </authorList>
    </citation>
    <scope>NUCLEOTIDE SEQUENCE [LARGE SCALE GENOMIC DNA]</scope>
    <source>
        <strain evidence="22">cv. B73</strain>
    </source>
</reference>
<evidence type="ECO:0000256" key="4">
    <source>
        <dbReference type="ARBA" id="ARBA00012313"/>
    </source>
</evidence>
<evidence type="ECO:0000256" key="7">
    <source>
        <dbReference type="ARBA" id="ARBA00022723"/>
    </source>
</evidence>
<evidence type="ECO:0000256" key="17">
    <source>
        <dbReference type="PIRSR" id="PIRSR600823-4"/>
    </source>
</evidence>
<evidence type="ECO:0000256" key="9">
    <source>
        <dbReference type="ARBA" id="ARBA00023002"/>
    </source>
</evidence>
<evidence type="ECO:0000313" key="22">
    <source>
        <dbReference type="Proteomes" id="UP000007305"/>
    </source>
</evidence>
<evidence type="ECO:0000256" key="15">
    <source>
        <dbReference type="PIRSR" id="PIRSR600823-2"/>
    </source>
</evidence>
<feature type="chain" id="PRO_5033108899" description="Peroxidase" evidence="19">
    <location>
        <begin position="32"/>
        <end position="403"/>
    </location>
</feature>
<feature type="domain" description="Plant heme peroxidase family profile" evidence="20">
    <location>
        <begin position="43"/>
        <end position="403"/>
    </location>
</feature>
<evidence type="ECO:0000256" key="8">
    <source>
        <dbReference type="ARBA" id="ARBA00022837"/>
    </source>
</evidence>
<evidence type="ECO:0000256" key="2">
    <source>
        <dbReference type="ARBA" id="ARBA00002322"/>
    </source>
</evidence>
<dbReference type="Pfam" id="PF00141">
    <property type="entry name" value="peroxidase"/>
    <property type="match status" value="1"/>
</dbReference>
<gene>
    <name evidence="21" type="primary">LOC100282342</name>
</gene>
<dbReference type="PROSITE" id="PS50873">
    <property type="entry name" value="PEROXIDASE_4"/>
    <property type="match status" value="1"/>
</dbReference>
<keyword evidence="6 19" id="KW-0349">Heme</keyword>
<dbReference type="FunCoup" id="A0A804LXA6">
    <property type="interactions" value="196"/>
</dbReference>
<comment type="catalytic activity">
    <reaction evidence="1 19">
        <text>2 a phenolic donor + H2O2 = 2 a phenolic radical donor + 2 H2O</text>
        <dbReference type="Rhea" id="RHEA:56136"/>
        <dbReference type="ChEBI" id="CHEBI:15377"/>
        <dbReference type="ChEBI" id="CHEBI:16240"/>
        <dbReference type="ChEBI" id="CHEBI:139520"/>
        <dbReference type="ChEBI" id="CHEBI:139521"/>
        <dbReference type="EC" id="1.11.1.7"/>
    </reaction>
</comment>
<dbReference type="GO" id="GO:0006979">
    <property type="term" value="P:response to oxidative stress"/>
    <property type="evidence" value="ECO:0007669"/>
    <property type="project" value="UniProtKB-UniRule"/>
</dbReference>
<evidence type="ECO:0000256" key="6">
    <source>
        <dbReference type="ARBA" id="ARBA00022617"/>
    </source>
</evidence>
<keyword evidence="5 19" id="KW-0575">Peroxidase</keyword>
<comment type="function">
    <text evidence="2">Removal of H(2)O(2), oxidation of toxic reductants, biosynthesis and degradation of lignin, suberization, auxin catabolism, response to environmental stresses such as wounding, pathogen attack and oxidative stress. These functions might be dependent on each isozyme/isoform in each plant tissue.</text>
</comment>
<dbReference type="GO" id="GO:0004601">
    <property type="term" value="F:peroxidase activity"/>
    <property type="evidence" value="ECO:0000318"/>
    <property type="project" value="GO_Central"/>
</dbReference>
<feature type="site" description="Transition state stabilizer" evidence="17">
    <location>
        <position position="80"/>
    </location>
</feature>
<reference evidence="21" key="3">
    <citation type="submission" date="2021-05" db="UniProtKB">
        <authorList>
            <consortium name="EnsemblPlants"/>
        </authorList>
    </citation>
    <scope>IDENTIFICATION</scope>
    <source>
        <strain evidence="21">cv. B73</strain>
    </source>
</reference>
<dbReference type="GO" id="GO:0046872">
    <property type="term" value="F:metal ion binding"/>
    <property type="evidence" value="ECO:0007669"/>
    <property type="project" value="UniProtKB-UniRule"/>
</dbReference>
<dbReference type="InterPro" id="IPR033905">
    <property type="entry name" value="Secretory_peroxidase"/>
</dbReference>
<evidence type="ECO:0000256" key="19">
    <source>
        <dbReference type="RuleBase" id="RU362060"/>
    </source>
</evidence>
<feature type="disulfide bond" evidence="18">
    <location>
        <begin position="276"/>
        <end position="308"/>
    </location>
</feature>
<comment type="similarity">
    <text evidence="19">Belongs to the peroxidase family. Classical plant (class III) peroxidase subfamily.</text>
</comment>
<evidence type="ECO:0000256" key="13">
    <source>
        <dbReference type="ARBA" id="ARBA00023324"/>
    </source>
</evidence>
<sequence>MYTAMAARPLLLPPPVLLLLVVLAASSAAHGYGAYGYGDAAAELRVGFYKDSCPDAEAVVRRIVAKAVQEDPTANAPLLRLHFHDCFVRVRGSDSIGCDGSVLVNSTRGNTAEKDAKPNHTLDAFDVIDDIKEALEKRCPGTVSCADILAIAARDAVSLATKVVTKGGWSRDGNLYQVETGRRDGRVSRAKEAVKNLPDSMDGIRKLIRRFASKNLSVKDLAVLSGTVTLRTLLPLIALAISTGFVRYTLDSTSVRTLYYIYLSSTGAHAIGKSHCPSIAKRLRNFTAHRDSDPTLDGAYAAELRRQCRRRRDNTTELEMVPGSSTAFGTAYYGLVAERRALFHSDEALLRNGETRALVYRYRDAPSEAAFLADFGASMLNMGRVGVLTGAQGEIRKRCAFVN</sequence>
<comment type="cofactor">
    <cofactor evidence="16 19">
        <name>Ca(2+)</name>
        <dbReference type="ChEBI" id="CHEBI:29108"/>
    </cofactor>
    <text evidence="16 19">Binds 2 calcium ions per subunit.</text>
</comment>
<dbReference type="GO" id="GO:0042744">
    <property type="term" value="P:hydrogen peroxide catabolic process"/>
    <property type="evidence" value="ECO:0007669"/>
    <property type="project" value="UniProtKB-KW"/>
</dbReference>
<evidence type="ECO:0000256" key="1">
    <source>
        <dbReference type="ARBA" id="ARBA00000189"/>
    </source>
</evidence>
<dbReference type="AlphaFoldDB" id="A0A804LXA6"/>
<feature type="binding site" evidence="16">
    <location>
        <position position="101"/>
    </location>
    <ligand>
        <name>Ca(2+)</name>
        <dbReference type="ChEBI" id="CHEBI:29108"/>
        <label>1</label>
    </ligand>
</feature>
<keyword evidence="13 19" id="KW-0376">Hydrogen peroxide</keyword>
<evidence type="ECO:0000313" key="21">
    <source>
        <dbReference type="EnsemblPlants" id="Zm00001eb043100_P002"/>
    </source>
</evidence>
<dbReference type="PANTHER" id="PTHR31235">
    <property type="entry name" value="PEROXIDASE 25-RELATED"/>
    <property type="match status" value="1"/>
</dbReference>
<feature type="binding site" description="axial binding residue" evidence="16">
    <location>
        <position position="269"/>
    </location>
    <ligand>
        <name>heme b</name>
        <dbReference type="ChEBI" id="CHEBI:60344"/>
    </ligand>
    <ligandPart>
        <name>Fe</name>
        <dbReference type="ChEBI" id="CHEBI:18248"/>
    </ligandPart>
</feature>
<dbReference type="PRINTS" id="PR00458">
    <property type="entry name" value="PEROXIDASE"/>
</dbReference>
<reference evidence="21" key="2">
    <citation type="submission" date="2019-07" db="EMBL/GenBank/DDBJ databases">
        <authorList>
            <person name="Seetharam A."/>
            <person name="Woodhouse M."/>
            <person name="Cannon E."/>
        </authorList>
    </citation>
    <scope>NUCLEOTIDE SEQUENCE [LARGE SCALE GENOMIC DNA]</scope>
    <source>
        <strain evidence="21">cv. B73</strain>
    </source>
</reference>
<name>A0A804LXA6_MAIZE</name>
<evidence type="ECO:0000256" key="11">
    <source>
        <dbReference type="ARBA" id="ARBA00023157"/>
    </source>
</evidence>
<dbReference type="GO" id="GO:0020037">
    <property type="term" value="F:heme binding"/>
    <property type="evidence" value="ECO:0007669"/>
    <property type="project" value="UniProtKB-UniRule"/>
</dbReference>
<dbReference type="GO" id="GO:0005576">
    <property type="term" value="C:extracellular region"/>
    <property type="evidence" value="ECO:0007669"/>
    <property type="project" value="UniProtKB-SubCell"/>
</dbReference>
<dbReference type="FunFam" id="1.10.520.10:FF:000008">
    <property type="entry name" value="Peroxidase"/>
    <property type="match status" value="1"/>
</dbReference>
<organism evidence="21 22">
    <name type="scientific">Zea mays</name>
    <name type="common">Maize</name>
    <dbReference type="NCBI Taxonomy" id="4577"/>
    <lineage>
        <taxon>Eukaryota</taxon>
        <taxon>Viridiplantae</taxon>
        <taxon>Streptophyta</taxon>
        <taxon>Embryophyta</taxon>
        <taxon>Tracheophyta</taxon>
        <taxon>Spermatophyta</taxon>
        <taxon>Magnoliopsida</taxon>
        <taxon>Liliopsida</taxon>
        <taxon>Poales</taxon>
        <taxon>Poaceae</taxon>
        <taxon>PACMAD clade</taxon>
        <taxon>Panicoideae</taxon>
        <taxon>Andropogonodae</taxon>
        <taxon>Andropogoneae</taxon>
        <taxon>Tripsacinae</taxon>
        <taxon>Zea</taxon>
    </lineage>
</organism>
<feature type="binding site" evidence="16">
    <location>
        <position position="85"/>
    </location>
    <ligand>
        <name>Ca(2+)</name>
        <dbReference type="ChEBI" id="CHEBI:29108"/>
        <label>1</label>
    </ligand>
</feature>
<feature type="binding site" evidence="15">
    <location>
        <position position="198"/>
    </location>
    <ligand>
        <name>substrate</name>
    </ligand>
</feature>
<feature type="disulfide bond" evidence="18">
    <location>
        <begin position="86"/>
        <end position="98"/>
    </location>
</feature>
<evidence type="ECO:0000256" key="14">
    <source>
        <dbReference type="PIRSR" id="PIRSR600823-1"/>
    </source>
</evidence>
<keyword evidence="22" id="KW-1185">Reference proteome</keyword>
<evidence type="ECO:0000259" key="20">
    <source>
        <dbReference type="PROSITE" id="PS50873"/>
    </source>
</evidence>
<feature type="binding site" evidence="16">
    <location>
        <position position="99"/>
    </location>
    <ligand>
        <name>Ca(2+)</name>
        <dbReference type="ChEBI" id="CHEBI:29108"/>
        <label>1</label>
    </ligand>
</feature>
<feature type="binding site" evidence="16">
    <location>
        <position position="113"/>
    </location>
    <ligand>
        <name>Ca(2+)</name>
        <dbReference type="ChEBI" id="CHEBI:29108"/>
        <label>1</label>
    </ligand>
</feature>
<keyword evidence="10 16" id="KW-0408">Iron</keyword>
<dbReference type="Gene3D" id="1.10.420.10">
    <property type="entry name" value="Peroxidase, domain 2"/>
    <property type="match status" value="2"/>
</dbReference>
<dbReference type="GO" id="GO:0009505">
    <property type="term" value="C:plant-type cell wall"/>
    <property type="evidence" value="ECO:0000318"/>
    <property type="project" value="GO_Central"/>
</dbReference>
<dbReference type="InterPro" id="IPR000823">
    <property type="entry name" value="Peroxidase_pln"/>
</dbReference>
<dbReference type="FunFam" id="1.10.420.10:FF:000001">
    <property type="entry name" value="Peroxidase"/>
    <property type="match status" value="1"/>
</dbReference>
<keyword evidence="12" id="KW-0873">Pyrrolidone carboxylic acid</keyword>
<keyword evidence="19" id="KW-0732">Signal</keyword>
<dbReference type="Gene3D" id="1.10.520.10">
    <property type="match status" value="2"/>
</dbReference>
<dbReference type="Proteomes" id="UP000007305">
    <property type="component" value="Chromosome 1"/>
</dbReference>
<dbReference type="CDD" id="cd00693">
    <property type="entry name" value="secretory_peroxidase"/>
    <property type="match status" value="1"/>
</dbReference>
<protein>
    <recommendedName>
        <fullName evidence="4 19">Peroxidase</fullName>
        <ecNumber evidence="4 19">1.11.1.7</ecNumber>
    </recommendedName>
</protein>
<comment type="subcellular location">
    <subcellularLocation>
        <location evidence="3 19">Secreted</location>
    </subcellularLocation>
</comment>
<dbReference type="InterPro" id="IPR002016">
    <property type="entry name" value="Haem_peroxidase"/>
</dbReference>
<comment type="cofactor">
    <cofactor evidence="16 19">
        <name>heme b</name>
        <dbReference type="ChEBI" id="CHEBI:60344"/>
    </cofactor>
    <text evidence="16 19">Binds 1 heme b (iron(II)-protoporphyrin IX) group per subunit.</text>
</comment>
<keyword evidence="7 16" id="KW-0479">Metal-binding</keyword>
<dbReference type="InterPro" id="IPR010255">
    <property type="entry name" value="Haem_peroxidase_sf"/>
</dbReference>
<proteinExistence type="evidence at protein level"/>
<dbReference type="GO" id="GO:0140825">
    <property type="term" value="F:lactoperoxidase activity"/>
    <property type="evidence" value="ECO:0007669"/>
    <property type="project" value="UniProtKB-EC"/>
</dbReference>
<feature type="disulfide bond" evidence="18">
    <location>
        <begin position="145"/>
        <end position="399"/>
    </location>
</feature>
<feature type="disulfide bond" evidence="18">
    <location>
        <begin position="53"/>
        <end position="139"/>
    </location>
</feature>
<dbReference type="SUPFAM" id="SSF48113">
    <property type="entry name" value="Heme-dependent peroxidases"/>
    <property type="match status" value="2"/>
</dbReference>
<dbReference type="PRINTS" id="PR00461">
    <property type="entry name" value="PLPEROXIDASE"/>
</dbReference>
<dbReference type="Gramene" id="Zm00001eb043100_T002">
    <property type="protein sequence ID" value="Zm00001eb043100_P002"/>
    <property type="gene ID" value="Zm00001eb043100"/>
</dbReference>
<evidence type="ECO:0000256" key="10">
    <source>
        <dbReference type="ARBA" id="ARBA00023004"/>
    </source>
</evidence>
<keyword evidence="23" id="KW-1267">Proteomics identification</keyword>
<dbReference type="GO" id="GO:0006950">
    <property type="term" value="P:response to stress"/>
    <property type="evidence" value="ECO:0000318"/>
    <property type="project" value="GO_Central"/>
</dbReference>
<dbReference type="InParanoid" id="A0A804LXA6"/>
<feature type="binding site" evidence="16">
    <location>
        <position position="97"/>
    </location>
    <ligand>
        <name>Ca(2+)</name>
        <dbReference type="ChEBI" id="CHEBI:29108"/>
        <label>1</label>
    </ligand>
</feature>
<evidence type="ECO:0000256" key="12">
    <source>
        <dbReference type="ARBA" id="ARBA00023283"/>
    </source>
</evidence>
<evidence type="ECO:0000256" key="16">
    <source>
        <dbReference type="PIRSR" id="PIRSR600823-3"/>
    </source>
</evidence>
<keyword evidence="19" id="KW-0964">Secreted</keyword>
<keyword evidence="11 18" id="KW-1015">Disulfide bond</keyword>
<dbReference type="EnsemblPlants" id="Zm00001eb043100_T002">
    <property type="protein sequence ID" value="Zm00001eb043100_P002"/>
    <property type="gene ID" value="Zm00001eb043100"/>
</dbReference>
<evidence type="ECO:0000256" key="3">
    <source>
        <dbReference type="ARBA" id="ARBA00004613"/>
    </source>
</evidence>